<accession>A0ABW5LBK4</accession>
<evidence type="ECO:0000313" key="2">
    <source>
        <dbReference type="EMBL" id="MFD2557196.1"/>
    </source>
</evidence>
<proteinExistence type="predicted"/>
<organism evidence="2 3">
    <name type="scientific">Sphingobacterium tabacisoli</name>
    <dbReference type="NCBI Taxonomy" id="2044855"/>
    <lineage>
        <taxon>Bacteria</taxon>
        <taxon>Pseudomonadati</taxon>
        <taxon>Bacteroidota</taxon>
        <taxon>Sphingobacteriia</taxon>
        <taxon>Sphingobacteriales</taxon>
        <taxon>Sphingobacteriaceae</taxon>
        <taxon>Sphingobacterium</taxon>
    </lineage>
</organism>
<evidence type="ECO:0000256" key="1">
    <source>
        <dbReference type="SAM" id="Phobius"/>
    </source>
</evidence>
<feature type="transmembrane region" description="Helical" evidence="1">
    <location>
        <begin position="45"/>
        <end position="68"/>
    </location>
</feature>
<sequence>MDKVAFSHKNRFRIILFVIFSVVFILSGIPGVYRESVLFGTGYFMSNTFLITLLSFVPFILCTLYFFLVARRKYVLLLDEKGILDKRYLFGKVFIPWERIASIDLNRDKRSECLLIKIGKNVKMDADYVIDQDVITYKIPLKYIDYNESELKGVLLYYIPAKPTL</sequence>
<feature type="transmembrane region" description="Helical" evidence="1">
    <location>
        <begin position="12"/>
        <end position="33"/>
    </location>
</feature>
<dbReference type="Proteomes" id="UP001597440">
    <property type="component" value="Unassembled WGS sequence"/>
</dbReference>
<keyword evidence="1" id="KW-0472">Membrane</keyword>
<gene>
    <name evidence="2" type="ORF">ACFSQW_22585</name>
</gene>
<dbReference type="RefSeq" id="WP_210354427.1">
    <property type="nucleotide sequence ID" value="NZ_JAEQMU010000002.1"/>
</dbReference>
<dbReference type="EMBL" id="JBHULD010000025">
    <property type="protein sequence ID" value="MFD2557196.1"/>
    <property type="molecule type" value="Genomic_DNA"/>
</dbReference>
<name>A0ABW5LBK4_9SPHI</name>
<evidence type="ECO:0000313" key="3">
    <source>
        <dbReference type="Proteomes" id="UP001597440"/>
    </source>
</evidence>
<protein>
    <recommendedName>
        <fullName evidence="4">PH domain-containing protein</fullName>
    </recommendedName>
</protein>
<reference evidence="3" key="1">
    <citation type="journal article" date="2019" name="Int. J. Syst. Evol. Microbiol.">
        <title>The Global Catalogue of Microorganisms (GCM) 10K type strain sequencing project: providing services to taxonomists for standard genome sequencing and annotation.</title>
        <authorList>
            <consortium name="The Broad Institute Genomics Platform"/>
            <consortium name="The Broad Institute Genome Sequencing Center for Infectious Disease"/>
            <person name="Wu L."/>
            <person name="Ma J."/>
        </authorList>
    </citation>
    <scope>NUCLEOTIDE SEQUENCE [LARGE SCALE GENOMIC DNA]</scope>
    <source>
        <strain evidence="3">KCTC 52298</strain>
    </source>
</reference>
<keyword evidence="1" id="KW-1133">Transmembrane helix</keyword>
<keyword evidence="3" id="KW-1185">Reference proteome</keyword>
<evidence type="ECO:0008006" key="4">
    <source>
        <dbReference type="Google" id="ProtNLM"/>
    </source>
</evidence>
<comment type="caution">
    <text evidence="2">The sequence shown here is derived from an EMBL/GenBank/DDBJ whole genome shotgun (WGS) entry which is preliminary data.</text>
</comment>
<keyword evidence="1" id="KW-0812">Transmembrane</keyword>